<evidence type="ECO:0000313" key="2">
    <source>
        <dbReference type="EMBL" id="EFI94677.1"/>
    </source>
</evidence>
<dbReference type="GeneID" id="9594329"/>
<organism evidence="3">
    <name type="scientific">Schizophyllum commune (strain H4-8 / FGSC 9210)</name>
    <name type="common">Split gill fungus</name>
    <dbReference type="NCBI Taxonomy" id="578458"/>
    <lineage>
        <taxon>Eukaryota</taxon>
        <taxon>Fungi</taxon>
        <taxon>Dikarya</taxon>
        <taxon>Basidiomycota</taxon>
        <taxon>Agaricomycotina</taxon>
        <taxon>Agaricomycetes</taxon>
        <taxon>Agaricomycetidae</taxon>
        <taxon>Agaricales</taxon>
        <taxon>Schizophyllaceae</taxon>
        <taxon>Schizophyllum</taxon>
    </lineage>
</organism>
<dbReference type="Proteomes" id="UP000007431">
    <property type="component" value="Unassembled WGS sequence"/>
</dbReference>
<evidence type="ECO:0000256" key="1">
    <source>
        <dbReference type="SAM" id="MobiDB-lite"/>
    </source>
</evidence>
<dbReference type="KEGG" id="scm:SCHCO_02601310"/>
<dbReference type="OMA" id="THWINAN"/>
<dbReference type="InParanoid" id="D8QB18"/>
<keyword evidence="3" id="KW-1185">Reference proteome</keyword>
<feature type="compositionally biased region" description="Acidic residues" evidence="1">
    <location>
        <begin position="862"/>
        <end position="873"/>
    </location>
</feature>
<feature type="compositionally biased region" description="Basic and acidic residues" evidence="1">
    <location>
        <begin position="851"/>
        <end position="861"/>
    </location>
</feature>
<feature type="region of interest" description="Disordered" evidence="1">
    <location>
        <begin position="847"/>
        <end position="943"/>
    </location>
</feature>
<evidence type="ECO:0000313" key="3">
    <source>
        <dbReference type="Proteomes" id="UP000007431"/>
    </source>
</evidence>
<proteinExistence type="predicted"/>
<feature type="compositionally biased region" description="Acidic residues" evidence="1">
    <location>
        <begin position="886"/>
        <end position="895"/>
    </location>
</feature>
<protein>
    <submittedName>
        <fullName evidence="2">Uncharacterized protein</fullName>
    </submittedName>
</protein>
<accession>D8QB18</accession>
<dbReference type="VEuPathDB" id="FungiDB:SCHCODRAFT_02601310"/>
<sequence>MRDSSMQHELEASTIDPFLTAILPMILKFVSREYELPTYTSSVETPYSQFIADLGLPAPGGIPELLLHRLGLDPIVQNRAESILLIKPPKRQRNKWLVNTTGSGKTRLAMEVLTLHLGFYLTAAQDGSGLGSADLCVLVDSMLADVVPNVTANIEGPRQQSVFDDNAKIVAKCFVALLLARAYILRRFLKLASESGGLTQRHKHAWLLFQLLPVFDVALDKDPSDDQARIMNSDVFAKLMRYIIDKNLPLQELNFILQDILEDIFSYVNRNFRDGKVVFVLDESQVLVKKHTASFKSATDANQTRPLLREIVANLVACTDSWPTKAAILGLGTGISAQSIEEAIHSVSGKNATHEVHTEIGAFDTVAAQQTYMRLYIPNAILGSSSGRLLAARCWQWLRGRHRFLAKFLVELIRAGFRAPHTVLNAYVKKLTNCTLQDADRYIEEEEDEVSGIDMPNVYPVLCPKKWPPTLIITIAQVVTCYLMRGVVSIVCGEDEHDMIYLGVARYRRSNNSDPDKNSEACIDEPLIMLAGTRHFDVSLKDTDTVTSTYQVLGSRIPEHCAPFNRNGWEEFLPFIFWCFVFCEPRRLGDVFNIIRRPDLADEKVVMAMIRKDTNGDVVVHSSAEAGPRPAAIRVVSNGEKKIEYTKELYYHTPFSTMGVVEPIQTYDGSSSRPFPEQWIRHEANAPGCFLPTCYAPDSWFHLQIVGGKNHGNLITASVQYKYRRYGLNDDGARRAIQSVTPAHLGDAKLKRARLPERVELTQAELDSLKNDLKNAFNSIEGGTPPDDMFGECHVLRVVASTIDLKLERLDKATSTPKFQEELDDSHPLATLNTEYVDSILKKPRPQYKLTDGKAHARVDGKDEEDKEEDEEPAVASTSCAADDQPPLDEGEDASVEAVQSEEQTKGSTVMPASDARNGQAPVKGVEDPGANDEDMEDISAMP</sequence>
<gene>
    <name evidence="2" type="ORF">SCHCODRAFT_236359</name>
</gene>
<dbReference type="AlphaFoldDB" id="D8QB18"/>
<dbReference type="RefSeq" id="XP_003029580.1">
    <property type="nucleotide sequence ID" value="XM_003029534.1"/>
</dbReference>
<name>D8QB18_SCHCM</name>
<dbReference type="EMBL" id="GL377309">
    <property type="protein sequence ID" value="EFI94677.1"/>
    <property type="molecule type" value="Genomic_DNA"/>
</dbReference>
<dbReference type="OrthoDB" id="2393824at2759"/>
<dbReference type="HOGENOM" id="CLU_010693_2_0_1"/>
<dbReference type="eggNOG" id="ENOG502SYB6">
    <property type="taxonomic scope" value="Eukaryota"/>
</dbReference>
<reference evidence="2 3" key="1">
    <citation type="journal article" date="2010" name="Nat. Biotechnol.">
        <title>Genome sequence of the model mushroom Schizophyllum commune.</title>
        <authorList>
            <person name="Ohm R.A."/>
            <person name="de Jong J.F."/>
            <person name="Lugones L.G."/>
            <person name="Aerts A."/>
            <person name="Kothe E."/>
            <person name="Stajich J.E."/>
            <person name="de Vries R.P."/>
            <person name="Record E."/>
            <person name="Levasseur A."/>
            <person name="Baker S.E."/>
            <person name="Bartholomew K.A."/>
            <person name="Coutinho P.M."/>
            <person name="Erdmann S."/>
            <person name="Fowler T.J."/>
            <person name="Gathman A.C."/>
            <person name="Lombard V."/>
            <person name="Henrissat B."/>
            <person name="Knabe N."/>
            <person name="Kuees U."/>
            <person name="Lilly W.W."/>
            <person name="Lindquist E."/>
            <person name="Lucas S."/>
            <person name="Magnuson J.K."/>
            <person name="Piumi F."/>
            <person name="Raudaskoski M."/>
            <person name="Salamov A."/>
            <person name="Schmutz J."/>
            <person name="Schwarze F.W.M.R."/>
            <person name="vanKuyk P.A."/>
            <person name="Horton J.S."/>
            <person name="Grigoriev I.V."/>
            <person name="Woesten H.A.B."/>
        </authorList>
    </citation>
    <scope>NUCLEOTIDE SEQUENCE [LARGE SCALE GENOMIC DNA]</scope>
    <source>
        <strain evidence="3">H4-8 / FGSC 9210</strain>
    </source>
</reference>
<feature type="compositionally biased region" description="Acidic residues" evidence="1">
    <location>
        <begin position="930"/>
        <end position="943"/>
    </location>
</feature>